<keyword evidence="1" id="KW-0812">Transmembrane</keyword>
<sequence>MMHAGAWLGNTHFKHFTDFMHLALTEAHIGPYDGGTKRKEFAMSLPCLLALYLGTSLVSCVLIFVALAIWESSDRD</sequence>
<organism evidence="2 3">
    <name type="scientific">Agrobacterium tumefaciens</name>
    <dbReference type="NCBI Taxonomy" id="358"/>
    <lineage>
        <taxon>Bacteria</taxon>
        <taxon>Pseudomonadati</taxon>
        <taxon>Pseudomonadota</taxon>
        <taxon>Alphaproteobacteria</taxon>
        <taxon>Hyphomicrobiales</taxon>
        <taxon>Rhizobiaceae</taxon>
        <taxon>Rhizobium/Agrobacterium group</taxon>
        <taxon>Agrobacterium</taxon>
        <taxon>Agrobacterium tumefaciens complex</taxon>
    </lineage>
</organism>
<gene>
    <name evidence="2" type="ORF">EXN61_21930</name>
</gene>
<reference evidence="2 3" key="1">
    <citation type="journal article" date="2019" name="Appl. Microbiol. Biotechnol.">
        <title>Differential efficiency of wild type rhizogenic strains for rol gene transformation of plants.</title>
        <authorList>
            <person name="Desmet S."/>
            <person name="De Keyser E."/>
            <person name="Van Vaerenbergh J."/>
            <person name="Baeyen S."/>
            <person name="Van Huylenbroeck J."/>
            <person name="Geelen D."/>
            <person name="Dhooghe E."/>
        </authorList>
    </citation>
    <scope>NUCLEOTIDE SEQUENCE [LARGE SCALE GENOMIC DNA]</scope>
    <source>
        <strain evidence="2 3">MAFF210266</strain>
    </source>
</reference>
<feature type="transmembrane region" description="Helical" evidence="1">
    <location>
        <begin position="47"/>
        <end position="70"/>
    </location>
</feature>
<accession>A0A546XRZ0</accession>
<evidence type="ECO:0000313" key="3">
    <source>
        <dbReference type="Proteomes" id="UP000317023"/>
    </source>
</evidence>
<proteinExistence type="predicted"/>
<comment type="caution">
    <text evidence="2">The sequence shown here is derived from an EMBL/GenBank/DDBJ whole genome shotgun (WGS) entry which is preliminary data.</text>
</comment>
<dbReference type="Proteomes" id="UP000317023">
    <property type="component" value="Unassembled WGS sequence"/>
</dbReference>
<name>A0A546XRZ0_AGRTU</name>
<evidence type="ECO:0000256" key="1">
    <source>
        <dbReference type="SAM" id="Phobius"/>
    </source>
</evidence>
<keyword evidence="1" id="KW-1133">Transmembrane helix</keyword>
<evidence type="ECO:0000313" key="2">
    <source>
        <dbReference type="EMBL" id="TRB03518.1"/>
    </source>
</evidence>
<protein>
    <submittedName>
        <fullName evidence="2">Uncharacterized protein</fullName>
    </submittedName>
</protein>
<dbReference type="EMBL" id="SGOE01000008">
    <property type="protein sequence ID" value="TRB03518.1"/>
    <property type="molecule type" value="Genomic_DNA"/>
</dbReference>
<keyword evidence="1" id="KW-0472">Membrane</keyword>
<dbReference type="RefSeq" id="WP_142859194.1">
    <property type="nucleotide sequence ID" value="NZ_SGOE01000008.1"/>
</dbReference>
<dbReference type="AlphaFoldDB" id="A0A546XRZ0"/>